<dbReference type="NCBIfam" id="NF038128">
    <property type="entry name" value="choice_anch_J"/>
    <property type="match status" value="1"/>
</dbReference>
<evidence type="ECO:0000313" key="3">
    <source>
        <dbReference type="EMBL" id="MBK6264871.1"/>
    </source>
</evidence>
<feature type="domain" description="Fibronectin type-III" evidence="2">
    <location>
        <begin position="178"/>
        <end position="278"/>
    </location>
</feature>
<feature type="domain" description="Fibronectin type-III" evidence="2">
    <location>
        <begin position="1112"/>
        <end position="1211"/>
    </location>
</feature>
<dbReference type="Proteomes" id="UP000611723">
    <property type="component" value="Unassembled WGS sequence"/>
</dbReference>
<feature type="domain" description="Fibronectin type-III" evidence="2">
    <location>
        <begin position="602"/>
        <end position="689"/>
    </location>
</feature>
<organism evidence="3 4">
    <name type="scientific">Marivirga aurantiaca</name>
    <dbReference type="NCBI Taxonomy" id="2802615"/>
    <lineage>
        <taxon>Bacteria</taxon>
        <taxon>Pseudomonadati</taxon>
        <taxon>Bacteroidota</taxon>
        <taxon>Cytophagia</taxon>
        <taxon>Cytophagales</taxon>
        <taxon>Marivirgaceae</taxon>
        <taxon>Marivirga</taxon>
    </lineage>
</organism>
<keyword evidence="1" id="KW-0732">Signal</keyword>
<comment type="caution">
    <text evidence="3">The sequence shown here is derived from an EMBL/GenBank/DDBJ whole genome shotgun (WGS) entry which is preliminary data.</text>
</comment>
<feature type="chain" id="PRO_5037509230" evidence="1">
    <location>
        <begin position="27"/>
        <end position="2527"/>
    </location>
</feature>
<dbReference type="Gene3D" id="2.60.40.10">
    <property type="entry name" value="Immunoglobulins"/>
    <property type="match status" value="1"/>
</dbReference>
<sequence length="2527" mass="263514">MKQLYRKFLVLSLTTLLCFTVGNLWGQGLEDFTNSNATSSYGGNTFTGNDGIDWTYVASRDGNNDTNGSGIDLPALMLRRVADDSKITSSTIAGGIGNFSVKLYKGFTGGGNRQVELFVNGVSQGTSTAFDNFDEQIFEVNNINIGGDIIIEIRNITSSQIIIDDITWTGFIPCTPPTTQATIGTTTAINDNDLTLNWTRGDGDNVLILAKEGSAVDADPESGTPYNTADLNFGDGEEIGTGNFVVYNGTGTSATVTGLAIGTTYHFAIYEFNTADDCYLTPAGTTSETTTGNALPVLNSVATATAGTTNDIILTFSENVTGTDETGISVTIDGAGATINSLTGNGTSEWTLTLAEEIAKNSGAILISYDDVAGDLVDDEAAVVASFTDEVVTNNTTSNLVADIAAARLIGTGDAIKISGEVYVSYVTGNGRNQFFVQDATGGLLVDDNAATFDPVAEIGDGIINFEADLTTFSGVLQAVPTAYPGINSTANTITPIVVSITDFTGDIDTYESRLIQLSEVTFESANGTNTFADVVESNLSDGTNTLMFDADNGNFDFTNIDYNTEVIPFGRFDVIGIAREASGTAKITSRTFADIEDNYAPEFTTGPTAGTPTTSAFDVTFRLDEEGTVYYLVDETTNSTPDVATVLASAETVAYTDPTADGTISLSGLTDNTVYYVHIVAVDDEGTPNEQTSVTTVSETTDEIINDDDSDIITGTQITAANISSLEDTDAEAVEVFAFDITDAGTTDGVATIVTEIVIEPGTANEALWSSVLAGAQITDGTTVETASSITDNAITFEAVNYTVGDNSTKTFTLSVWLNTSVTDGEALVFEIPATHSVVSDAAGSVIKTTLDAAVTSNTHTIEVSATEFAIDAPAGTKTATDFEVTATAKDENGNTDTAARNVSIDLQSGTGSLTAVGGLATKAMVDGVYTWSDLQYDVEEAITLAVTDGGITTNSVTIDVSNTNVETFENYPETGSAYNDGSFTGIDGSTWTYFQSRGDQTIDGATPMLGKGRTPEAEMTSGTISGGIGTLSFDYSQAFSSNVLLSVYVNGDSITTVTSDTEQGVIKNSGEIIIEVEGDFTLSFKNPTGGQVNIDNVTWTSYVALCSIPTTQATALNATVVDNNTIDLDWTAGDGDATIILARANGAVNADPELLTAYTADAAFASGTEIGTGNYVVYAGADASTQVTALSQGTAYHFAAYTYNTAENCYLLDEPVVANATTTSDNDADSDITTADSPIGITTVSSVANAEADAVNVFNFKIVDAGTADGEPTIVNSVSISAAASNMANWSEVVAGASLSAETFTATNATITENSITFDLTDNLLTVNDGADSTVTLSIWLAESVTDGDTLAFEIPATHNFNASGDGSLFSASVSGASSAKHIIAVEATTLVVSTSSAAIVGNNFDVSVSAEDANGNVDVADRTVTISASGSGTLSGTTELDLTDGTANFTALSYDVVGALTLTATDGTIDGTTDIAISEQPSELVENFDNYDNVGSSYVDGTFLGQDGSTWSYVQARGDVNMDGPSPMLGRNRTPAAEVTSGTISNGIGNLSFDYSQAFSTNVGLEVYVNDNLVATVTSDGETGAVKNSGDIVVEVPGDFVLSFRNPEGAGQVNIDNVTWTTFSATEPTITLDASAFESNFGETAANTTSPSSELLVSGILLEDNITVTAPANFEVSADNTTFSNSVVLTADGQNVDAASVYVRFAPTAIGEVSGDIVASSTNADDKTITVSGMASGENWESGLVQNFTNCDALNTFEAISVTGDQVWACTTTGFDGSAARMSGFESGAQINEDWLVSPVLDGASFTSAYLDFYSYKGFSGEDLELYVSTAYAGEGSIDAADWTLVETAQFAGSSSWTFSGYVDLTAHVGGDFYIAFKYVSDETDAPEWRVDNVRLRGDISTDATFISADDTGFDGNFGKVAINEYSEVRSYAVTAQNLTAELSITPPANFEVSVNADFSGNVGTSGSPLLITGDVDGNITDSTIYVRFQPTEELISYSGDISMTSTDANTVTLEVSGEEGVEGAIILIEDARAMAIESSVQVTGIVIGGPNHSGSNRVIYDGTAGIVVRGLNSGDLVVGDSVVVEGDLDEYNGLLQIAPTTDISIIAQGKALPSPQVVTINEVDETVESELVLVQNVKFVETGVFASGNYNVTNDAGDNVIFRIGSSGHPLVGADIPTEYVNITAIIGQFNEDYQLFSETAEDVEIIINTDPLISVTAPAGGFNFGSVESGVNSDPESFTVSGELLTEDISITVTEGYELSFIESSDYTSALTLEIDEEGNVESSTIYVRFAPRANTGEVVPGSVSITSADLSESVALTGTEIAVVPTITISGADNGFDFGTVATGDFSDSESYTVSGENLEADIVITADANYQVSFSENSAFEQSITLAMDQAGEVPVTTVFVRFAPTAAVGGSLNASVNHTSGSLSEIVNVTGEEELVTANNKALLKDVIVYPNPTKSQLFIELGNNKTYTYKVISLQGSVLKSGKGTGQKTVDVSELSGGVFLLEVSQDDKAYRTRIVKN</sequence>
<dbReference type="RefSeq" id="WP_201430536.1">
    <property type="nucleotide sequence ID" value="NZ_JAEQBW010000002.1"/>
</dbReference>
<gene>
    <name evidence="3" type="ORF">JKA74_07470</name>
</gene>
<dbReference type="NCBIfam" id="TIGR04183">
    <property type="entry name" value="Por_Secre_tail"/>
    <property type="match status" value="1"/>
</dbReference>
<reference evidence="3" key="1">
    <citation type="submission" date="2021-01" db="EMBL/GenBank/DDBJ databases">
        <title>Marivirga aurantiaca sp. nov., isolated from intertidal surface sediments.</title>
        <authorList>
            <person name="Zhang M."/>
        </authorList>
    </citation>
    <scope>NUCLEOTIDE SEQUENCE</scope>
    <source>
        <strain evidence="3">S37H4</strain>
    </source>
</reference>
<accession>A0A934WXY5</accession>
<evidence type="ECO:0000256" key="1">
    <source>
        <dbReference type="SAM" id="SignalP"/>
    </source>
</evidence>
<dbReference type="InterPro" id="IPR043744">
    <property type="entry name" value="DUF5689"/>
</dbReference>
<dbReference type="InterPro" id="IPR013783">
    <property type="entry name" value="Ig-like_fold"/>
</dbReference>
<dbReference type="InterPro" id="IPR026444">
    <property type="entry name" value="Secre_tail"/>
</dbReference>
<dbReference type="Pfam" id="PF18942">
    <property type="entry name" value="DUF5689"/>
    <property type="match status" value="2"/>
</dbReference>
<name>A0A934WXY5_9BACT</name>
<dbReference type="EMBL" id="JAEQBW010000002">
    <property type="protein sequence ID" value="MBK6264871.1"/>
    <property type="molecule type" value="Genomic_DNA"/>
</dbReference>
<dbReference type="SUPFAM" id="SSF49265">
    <property type="entry name" value="Fibronectin type III"/>
    <property type="match status" value="1"/>
</dbReference>
<proteinExistence type="predicted"/>
<dbReference type="InterPro" id="IPR003961">
    <property type="entry name" value="FN3_dom"/>
</dbReference>
<dbReference type="Pfam" id="PF18962">
    <property type="entry name" value="Por_Secre_tail"/>
    <property type="match status" value="1"/>
</dbReference>
<protein>
    <submittedName>
        <fullName evidence="3">Choice-of-anchor J domain-containing protein</fullName>
    </submittedName>
</protein>
<keyword evidence="4" id="KW-1185">Reference proteome</keyword>
<evidence type="ECO:0000313" key="4">
    <source>
        <dbReference type="Proteomes" id="UP000611723"/>
    </source>
</evidence>
<dbReference type="InterPro" id="IPR036116">
    <property type="entry name" value="FN3_sf"/>
</dbReference>
<feature type="signal peptide" evidence="1">
    <location>
        <begin position="1"/>
        <end position="26"/>
    </location>
</feature>
<dbReference type="SMART" id="SM00060">
    <property type="entry name" value="FN3"/>
    <property type="match status" value="3"/>
</dbReference>
<evidence type="ECO:0000259" key="2">
    <source>
        <dbReference type="SMART" id="SM00060"/>
    </source>
</evidence>